<dbReference type="EMBL" id="JAUKUA010000001">
    <property type="protein sequence ID" value="KAK0730203.1"/>
    <property type="molecule type" value="Genomic_DNA"/>
</dbReference>
<feature type="region of interest" description="Disordered" evidence="1">
    <location>
        <begin position="109"/>
        <end position="192"/>
    </location>
</feature>
<feature type="compositionally biased region" description="Basic residues" evidence="1">
    <location>
        <begin position="524"/>
        <end position="536"/>
    </location>
</feature>
<feature type="region of interest" description="Disordered" evidence="1">
    <location>
        <begin position="508"/>
        <end position="536"/>
    </location>
</feature>
<gene>
    <name evidence="2" type="ORF">B0H67DRAFT_548203</name>
</gene>
<feature type="region of interest" description="Disordered" evidence="1">
    <location>
        <begin position="364"/>
        <end position="436"/>
    </location>
</feature>
<feature type="compositionally biased region" description="Pro residues" evidence="1">
    <location>
        <begin position="422"/>
        <end position="436"/>
    </location>
</feature>
<protein>
    <submittedName>
        <fullName evidence="2">Uncharacterized protein</fullName>
    </submittedName>
</protein>
<keyword evidence="3" id="KW-1185">Reference proteome</keyword>
<evidence type="ECO:0000313" key="2">
    <source>
        <dbReference type="EMBL" id="KAK0730203.1"/>
    </source>
</evidence>
<dbReference type="AlphaFoldDB" id="A0AA40ECD8"/>
<sequence length="536" mass="58892">MHAKNGSTDTPQTVFALLWTLVSWCGYTRHYFSYVGIYATDLLFLAPFTSTAVLLGNPLSSTACAGLSANSNFTISVSPGAIPPSFRTPEALISSSVCHRSDEEAGIGLGLWAYPNPNQDNPTLRGTRRKSPKSTPTGDRRNQQPASTRAGSRVGPSHQKTRNTFGQDKFGETTLPVKTNSGAMSGERPSRFHRGEQTLEVIPEYPLPSPLPSPSPRFWRLFRRSLRNSLPVAEPAPSSTRYEDMPQDQDVSPGYGAANVFGTQIATPLPDIPRNMVGTTDEYHKRERSTETIQIGLAVAPKTESMLTFKSRASEPLEGSAYNQPETIDRVQGDVEMGDVNPKIPPQTTTYLPVVRPTSSCYSSMYETERPSSSDDDSALGPRPAETEEQVCAQDSRSQEISPTQADRHQKPVSVAPEERPPAPVAPARYPPTPPAPQRFATMWPFISPIELPAGKSTFGPVEAIHEPIVPLAPLTMREDGNPSANVRKSRRRSMVQSMHGWWDMMNPWEGSEDKRTEAGAGRRTGRLRHVRKDTV</sequence>
<accession>A0AA40ECD8</accession>
<comment type="caution">
    <text evidence="2">The sequence shown here is derived from an EMBL/GenBank/DDBJ whole genome shotgun (WGS) entry which is preliminary data.</text>
</comment>
<feature type="compositionally biased region" description="Polar residues" evidence="1">
    <location>
        <begin position="133"/>
        <end position="150"/>
    </location>
</feature>
<dbReference type="Proteomes" id="UP001172102">
    <property type="component" value="Unassembled WGS sequence"/>
</dbReference>
<evidence type="ECO:0000313" key="3">
    <source>
        <dbReference type="Proteomes" id="UP001172102"/>
    </source>
</evidence>
<organism evidence="2 3">
    <name type="scientific">Lasiosphaeris hirsuta</name>
    <dbReference type="NCBI Taxonomy" id="260670"/>
    <lineage>
        <taxon>Eukaryota</taxon>
        <taxon>Fungi</taxon>
        <taxon>Dikarya</taxon>
        <taxon>Ascomycota</taxon>
        <taxon>Pezizomycotina</taxon>
        <taxon>Sordariomycetes</taxon>
        <taxon>Sordariomycetidae</taxon>
        <taxon>Sordariales</taxon>
        <taxon>Lasiosphaeriaceae</taxon>
        <taxon>Lasiosphaeris</taxon>
    </lineage>
</organism>
<name>A0AA40ECD8_9PEZI</name>
<evidence type="ECO:0000256" key="1">
    <source>
        <dbReference type="SAM" id="MobiDB-lite"/>
    </source>
</evidence>
<reference evidence="2" key="1">
    <citation type="submission" date="2023-06" db="EMBL/GenBank/DDBJ databases">
        <title>Genome-scale phylogeny and comparative genomics of the fungal order Sordariales.</title>
        <authorList>
            <consortium name="Lawrence Berkeley National Laboratory"/>
            <person name="Hensen N."/>
            <person name="Bonometti L."/>
            <person name="Westerberg I."/>
            <person name="Brannstrom I.O."/>
            <person name="Guillou S."/>
            <person name="Cros-Aarteil S."/>
            <person name="Calhoun S."/>
            <person name="Haridas S."/>
            <person name="Kuo A."/>
            <person name="Mondo S."/>
            <person name="Pangilinan J."/>
            <person name="Riley R."/>
            <person name="Labutti K."/>
            <person name="Andreopoulos B."/>
            <person name="Lipzen A."/>
            <person name="Chen C."/>
            <person name="Yanf M."/>
            <person name="Daum C."/>
            <person name="Ng V."/>
            <person name="Clum A."/>
            <person name="Steindorff A."/>
            <person name="Ohm R."/>
            <person name="Martin F."/>
            <person name="Silar P."/>
            <person name="Natvig D."/>
            <person name="Lalanne C."/>
            <person name="Gautier V."/>
            <person name="Ament-Velasquez S.L."/>
            <person name="Kruys A."/>
            <person name="Hutchinson M.I."/>
            <person name="Powell A.J."/>
            <person name="Barry K."/>
            <person name="Miller A.N."/>
            <person name="Grigoriev I.V."/>
            <person name="Debuchy R."/>
            <person name="Gladieux P."/>
            <person name="Thoren M.H."/>
            <person name="Johannesson H."/>
        </authorList>
    </citation>
    <scope>NUCLEOTIDE SEQUENCE</scope>
    <source>
        <strain evidence="2">SMH4607-1</strain>
    </source>
</reference>
<feature type="compositionally biased region" description="Polar residues" evidence="1">
    <location>
        <begin position="393"/>
        <end position="405"/>
    </location>
</feature>
<proteinExistence type="predicted"/>